<comment type="subcellular location">
    <subcellularLocation>
        <location evidence="6 7">Cytoplasm</location>
    </subcellularLocation>
</comment>
<evidence type="ECO:0000313" key="8">
    <source>
        <dbReference type="EMBL" id="WBL31528.1"/>
    </source>
</evidence>
<dbReference type="GO" id="GO:0004807">
    <property type="term" value="F:triose-phosphate isomerase activity"/>
    <property type="evidence" value="ECO:0007669"/>
    <property type="project" value="UniProtKB-EC"/>
</dbReference>
<evidence type="ECO:0000256" key="2">
    <source>
        <dbReference type="ARBA" id="ARBA00022432"/>
    </source>
</evidence>
<dbReference type="Gene3D" id="3.20.20.70">
    <property type="entry name" value="Aldolase class I"/>
    <property type="match status" value="1"/>
</dbReference>
<comment type="pathway">
    <text evidence="6 7">Carbohydrate biosynthesis; gluconeogenesis.</text>
</comment>
<dbReference type="InterPro" id="IPR013785">
    <property type="entry name" value="Aldolase_TIM"/>
</dbReference>
<keyword evidence="2 6" id="KW-0312">Gluconeogenesis</keyword>
<dbReference type="HAMAP" id="MF_00147_B">
    <property type="entry name" value="TIM_B"/>
    <property type="match status" value="1"/>
</dbReference>
<keyword evidence="9" id="KW-1185">Reference proteome</keyword>
<name>A0ABY7M4R2_9MOLU</name>
<feature type="binding site" evidence="6">
    <location>
        <position position="214"/>
    </location>
    <ligand>
        <name>substrate</name>
    </ligand>
</feature>
<keyword evidence="4 6" id="KW-0324">Glycolysis</keyword>
<accession>A0ABY7M4R2</accession>
<dbReference type="InterPro" id="IPR022896">
    <property type="entry name" value="TrioseP_Isoase_bac/euk"/>
</dbReference>
<dbReference type="CDD" id="cd00311">
    <property type="entry name" value="TIM"/>
    <property type="match status" value="1"/>
</dbReference>
<evidence type="ECO:0000256" key="6">
    <source>
        <dbReference type="HAMAP-Rule" id="MF_00147"/>
    </source>
</evidence>
<dbReference type="InterPro" id="IPR035990">
    <property type="entry name" value="TIM_sf"/>
</dbReference>
<feature type="active site" description="Proton acceptor" evidence="6">
    <location>
        <position position="167"/>
    </location>
</feature>
<evidence type="ECO:0000256" key="1">
    <source>
        <dbReference type="ARBA" id="ARBA00007422"/>
    </source>
</evidence>
<evidence type="ECO:0000256" key="4">
    <source>
        <dbReference type="ARBA" id="ARBA00023152"/>
    </source>
</evidence>
<keyword evidence="5 6" id="KW-0413">Isomerase</keyword>
<comment type="function">
    <text evidence="6">Involved in the gluconeogenesis. Catalyzes stereospecifically the conversion of dihydroxyacetone phosphate (DHAP) to D-glyceraldehyde-3-phosphate (G3P).</text>
</comment>
<organism evidence="8 9">
    <name type="scientific">Candidatus Phytoplasma sacchari</name>
    <dbReference type="NCBI Taxonomy" id="2609813"/>
    <lineage>
        <taxon>Bacteria</taxon>
        <taxon>Bacillati</taxon>
        <taxon>Mycoplasmatota</taxon>
        <taxon>Mollicutes</taxon>
        <taxon>Acholeplasmatales</taxon>
        <taxon>Acholeplasmataceae</taxon>
        <taxon>Candidatus Phytoplasma</taxon>
        <taxon>16SrXI (Rice yellow dwarf group)</taxon>
    </lineage>
</organism>
<dbReference type="PANTHER" id="PTHR21139">
    <property type="entry name" value="TRIOSEPHOSPHATE ISOMERASE"/>
    <property type="match status" value="1"/>
</dbReference>
<comment type="catalytic activity">
    <reaction evidence="6 7">
        <text>D-glyceraldehyde 3-phosphate = dihydroxyacetone phosphate</text>
        <dbReference type="Rhea" id="RHEA:18585"/>
        <dbReference type="ChEBI" id="CHEBI:57642"/>
        <dbReference type="ChEBI" id="CHEBI:59776"/>
        <dbReference type="EC" id="5.3.1.1"/>
    </reaction>
</comment>
<dbReference type="EC" id="5.3.1.1" evidence="6 7"/>
<comment type="pathway">
    <text evidence="6 7">Carbohydrate degradation; glycolysis; D-glyceraldehyde 3-phosphate from glycerone phosphate: step 1/1.</text>
</comment>
<dbReference type="Proteomes" id="UP001210120">
    <property type="component" value="Chromosome"/>
</dbReference>
<comment type="similarity">
    <text evidence="1 6 7">Belongs to the triosephosphate isomerase family.</text>
</comment>
<evidence type="ECO:0000313" key="9">
    <source>
        <dbReference type="Proteomes" id="UP001210120"/>
    </source>
</evidence>
<proteinExistence type="inferred from homology"/>
<evidence type="ECO:0000256" key="3">
    <source>
        <dbReference type="ARBA" id="ARBA00022490"/>
    </source>
</evidence>
<dbReference type="InterPro" id="IPR000652">
    <property type="entry name" value="Triosephosphate_isomerase"/>
</dbReference>
<evidence type="ECO:0000256" key="7">
    <source>
        <dbReference type="RuleBase" id="RU363013"/>
    </source>
</evidence>
<sequence>MRKMIIAANWKMNKCKDESLDFILKINNKVPDKKKIETIIFPQATLLDALIKVKGENLKIGAQNVFYMNEGAYTGEISPKNIKNLGIKYVIIGHSERRLHFGENDHIINLKLLSSLSNDIYPIVCIGEYIEELKKKEKTKIFLNKQIENILQNINPIYIKNIILAYEPIWAIGKKDKKIDPKQINKIIKSIRNKISFLFDKMISEKIRIIYGGSVSIFNAKYFLIQKEIDGILIGKNSLDISNFLSFMEIAKKIKK</sequence>
<dbReference type="EMBL" id="CP115156">
    <property type="protein sequence ID" value="WBL31528.1"/>
    <property type="molecule type" value="Genomic_DNA"/>
</dbReference>
<feature type="binding site" evidence="6">
    <location>
        <position position="173"/>
    </location>
    <ligand>
        <name>substrate</name>
    </ligand>
</feature>
<keyword evidence="3 6" id="KW-0963">Cytoplasm</keyword>
<feature type="active site" description="Electrophile" evidence="6">
    <location>
        <position position="94"/>
    </location>
</feature>
<comment type="subunit">
    <text evidence="6 7">Homodimer.</text>
</comment>
<dbReference type="Pfam" id="PF00121">
    <property type="entry name" value="TIM"/>
    <property type="match status" value="1"/>
</dbReference>
<dbReference type="PANTHER" id="PTHR21139:SF42">
    <property type="entry name" value="TRIOSEPHOSPHATE ISOMERASE"/>
    <property type="match status" value="1"/>
</dbReference>
<evidence type="ECO:0000256" key="5">
    <source>
        <dbReference type="ARBA" id="ARBA00023235"/>
    </source>
</evidence>
<dbReference type="PROSITE" id="PS51440">
    <property type="entry name" value="TIM_2"/>
    <property type="match status" value="1"/>
</dbReference>
<dbReference type="SUPFAM" id="SSF51351">
    <property type="entry name" value="Triosephosphate isomerase (TIM)"/>
    <property type="match status" value="1"/>
</dbReference>
<dbReference type="NCBIfam" id="TIGR00419">
    <property type="entry name" value="tim"/>
    <property type="match status" value="1"/>
</dbReference>
<reference evidence="8" key="1">
    <citation type="submission" date="2022-12" db="EMBL/GenBank/DDBJ databases">
        <title>Genomic Characterization of Candidatus Phytoplasma sacchari in China.</title>
        <authorList>
            <person name="Zhang R.-Y."/>
        </authorList>
    </citation>
    <scope>NUCLEOTIDE SEQUENCE [LARGE SCALE GENOMIC DNA]</scope>
    <source>
        <strain evidence="8">SCWL1</strain>
    </source>
</reference>
<protein>
    <recommendedName>
        <fullName evidence="6 7">Triosephosphate isomerase</fullName>
        <shortName evidence="6">TIM</shortName>
        <shortName evidence="6">TPI</shortName>
        <ecNumber evidence="6 7">5.3.1.1</ecNumber>
    </recommendedName>
    <alternativeName>
        <fullName evidence="6">Triose-phosphate isomerase</fullName>
    </alternativeName>
</protein>
<gene>
    <name evidence="6 8" type="primary">tpiA</name>
    <name evidence="8" type="ORF">O7R10_00485</name>
</gene>
<comment type="caution">
    <text evidence="6">Lacks conserved residue(s) required for the propagation of feature annotation.</text>
</comment>
<feature type="binding site" evidence="6">
    <location>
        <begin position="9"/>
        <end position="11"/>
    </location>
    <ligand>
        <name>substrate</name>
    </ligand>
</feature>